<dbReference type="InterPro" id="IPR018391">
    <property type="entry name" value="PQQ_b-propeller_rpt"/>
</dbReference>
<dbReference type="GO" id="GO:0004553">
    <property type="term" value="F:hydrolase activity, hydrolyzing O-glycosyl compounds"/>
    <property type="evidence" value="ECO:0007669"/>
    <property type="project" value="InterPro"/>
</dbReference>
<dbReference type="InterPro" id="IPR011964">
    <property type="entry name" value="YVTN_b-propeller_repeat"/>
</dbReference>
<keyword evidence="7" id="KW-1185">Reference proteome</keyword>
<evidence type="ECO:0000256" key="1">
    <source>
        <dbReference type="ARBA" id="ARBA00022729"/>
    </source>
</evidence>
<accession>A0A7I7XBZ3</accession>
<keyword evidence="1" id="KW-0732">Signal</keyword>
<dbReference type="NCBIfam" id="NF012211">
    <property type="entry name" value="tand_rpt_95"/>
    <property type="match status" value="1"/>
</dbReference>
<dbReference type="InterPro" id="IPR010221">
    <property type="entry name" value="VCBS_dom"/>
</dbReference>
<dbReference type="SUPFAM" id="SSF82171">
    <property type="entry name" value="DPP6 N-terminal domain-like"/>
    <property type="match status" value="1"/>
</dbReference>
<dbReference type="NCBIfam" id="TIGR02276">
    <property type="entry name" value="beta_rpt_yvtn"/>
    <property type="match status" value="2"/>
</dbReference>
<dbReference type="NCBIfam" id="TIGR01965">
    <property type="entry name" value="VCBS_repeat"/>
    <property type="match status" value="5"/>
</dbReference>
<organism evidence="6 7">
    <name type="scientific">Mycolicibacterium madagascariense</name>
    <dbReference type="NCBI Taxonomy" id="212765"/>
    <lineage>
        <taxon>Bacteria</taxon>
        <taxon>Bacillati</taxon>
        <taxon>Actinomycetota</taxon>
        <taxon>Actinomycetes</taxon>
        <taxon>Mycobacteriales</taxon>
        <taxon>Mycobacteriaceae</taxon>
        <taxon>Mycolicibacterium</taxon>
    </lineage>
</organism>
<keyword evidence="2" id="KW-0378">Hydrolase</keyword>
<reference evidence="6 7" key="1">
    <citation type="journal article" date="2019" name="Emerg. Microbes Infect.">
        <title>Comprehensive subspecies identification of 175 nontuberculous mycobacteria species based on 7547 genomic profiles.</title>
        <authorList>
            <person name="Matsumoto Y."/>
            <person name="Kinjo T."/>
            <person name="Motooka D."/>
            <person name="Nabeya D."/>
            <person name="Jung N."/>
            <person name="Uechi K."/>
            <person name="Horii T."/>
            <person name="Iida T."/>
            <person name="Fujita J."/>
            <person name="Nakamura S."/>
        </authorList>
    </citation>
    <scope>NUCLEOTIDE SEQUENCE [LARGE SCALE GENOMIC DNA]</scope>
    <source>
        <strain evidence="6 7">JCM 13574</strain>
    </source>
</reference>
<dbReference type="InterPro" id="IPR011044">
    <property type="entry name" value="Quino_amine_DH_bsu"/>
</dbReference>
<dbReference type="InterPro" id="IPR013783">
    <property type="entry name" value="Ig-like_fold"/>
</dbReference>
<feature type="domain" description="YNCE-like beta-propeller" evidence="5">
    <location>
        <begin position="157"/>
        <end position="234"/>
    </location>
</feature>
<proteinExistence type="predicted"/>
<sequence>MLLAAARREIGIPDTATAPTASVTTTAKSLAATAALNTAVNGTPTATAVISTTDPTTGVVKGQVVGSDPEGSAVSLTLTTKPTAGTLVFNASSGAFTYTPTTAQRIQAGVTGQPTTIAMTVTVSDGTTKAPVQLDIPISAIPLGVRTDVPGTSGGSAIAATNTRAYVTNRDAGTVTVIDTITGSVVGTFAAGTAPDGLAVKQDGTRLYVSSSTANTVTVIDTATGTVKATIAVTAPGDPTMSPTGTSVYVLNSGTASVTRISTATNKVAATYKLPPGSRATGIAASADNTKVYVTSDAGDGTTSVLVFSTSSSATAVKIGQLGGAATSLTVSPNNATVYVGSDAGTLTVIDAKTRAVVRTIAVGGVPSSVAVSRDASAVVVTDDTGRVAVFDAASGVLLHDVTTHPASGTAAQQVSAVSPDGTELYVTDPGGGTVRIVSLVPPNTPPSVGTPVSGTPGTATGAVTGSLGATDADGDHLTYTVTGAPSRGKVTVNADGTFTYTPTAAARHAAAQSGGATTDSFTVTVSDGRRGVVTTTVQVAISPTNKAPTATATVGTPNGATGVVTGSVKGSDADKDTVTYTPVSGPAKGTVTVTATGTFVYTPDAAARHAAMKPGATAADKQDSFTVAVDDGHGGVATVAVTVKIGPANAAPTGGNGTITQVDPRTGVVTGTLSATDADGDTLTYKASSPKKGTLVVNADGSFTYTPSIAARDAASAANAGAATQSEDIRITVTDGYGGTATFTLSAPITPYPPGNRPPGNGQNTVTSTSSALGTVTGVVSAVDPEGDPLTYTVTTGPTKGVLTLDATTGAYTYTPTVDARYTALATPGVDTDTFTVTVSDGLGGTMTQAVSVTIAPPSATAVDQRPTTVAINAPDFLLYTQAQLNTALDALQATGIDTIRVMIAWASVQPVQGWSLDWSAVDRVINTATARGITVLGVLNSTPYWAVTPGTLPVSGSPNDPAQFAKFAALVAARYKGKVASYEVWNEPNGWQYWQPGPDAKKYTALLKAAYTAIKGADPNALVVAGALGSVIDFGNFTENPVRFVTEMYAAGAAGYFDALSFHPYLYNNPFSTSGGNPESALSQVKRIYQLMVANGDGNKKIWATEYGQPASVVSEANQASFIGDFLRAWRNLPFAGPAFIHTLVDWNSSDPTEASFGIYHKDWTPKPAVAVIEQVLSENEAIEAAAAAAAQKV</sequence>
<evidence type="ECO:0000259" key="5">
    <source>
        <dbReference type="Pfam" id="PF21783"/>
    </source>
</evidence>
<gene>
    <name evidence="6" type="ORF">MMAD_10750</name>
</gene>
<dbReference type="Gene3D" id="3.20.20.80">
    <property type="entry name" value="Glycosidases"/>
    <property type="match status" value="1"/>
</dbReference>
<dbReference type="InterPro" id="IPR015943">
    <property type="entry name" value="WD40/YVTN_repeat-like_dom_sf"/>
</dbReference>
<dbReference type="InterPro" id="IPR048433">
    <property type="entry name" value="YNCE-like_beta-prop"/>
</dbReference>
<dbReference type="InterPro" id="IPR001547">
    <property type="entry name" value="Glyco_hydro_5"/>
</dbReference>
<dbReference type="KEGG" id="mmag:MMAD_10750"/>
<dbReference type="Pfam" id="PF17963">
    <property type="entry name" value="Big_9"/>
    <property type="match status" value="4"/>
</dbReference>
<feature type="domain" description="Glycoside hydrolase family 5" evidence="4">
    <location>
        <begin position="880"/>
        <end position="1112"/>
    </location>
</feature>
<evidence type="ECO:0000313" key="6">
    <source>
        <dbReference type="EMBL" id="BBZ26780.1"/>
    </source>
</evidence>
<evidence type="ECO:0000256" key="2">
    <source>
        <dbReference type="ARBA" id="ARBA00022801"/>
    </source>
</evidence>
<dbReference type="CDD" id="cd11304">
    <property type="entry name" value="Cadherin_repeat"/>
    <property type="match status" value="1"/>
</dbReference>
<dbReference type="SUPFAM" id="SSF50969">
    <property type="entry name" value="YVTN repeat-like/Quinoprotein amine dehydrogenase"/>
    <property type="match status" value="1"/>
</dbReference>
<dbReference type="Pfam" id="PF21783">
    <property type="entry name" value="YNCE"/>
    <property type="match status" value="1"/>
</dbReference>
<dbReference type="InterPro" id="IPR051200">
    <property type="entry name" value="Host-pathogen_enzymatic-act"/>
</dbReference>
<name>A0A7I7XBZ3_9MYCO</name>
<dbReference type="Gene3D" id="2.60.40.10">
    <property type="entry name" value="Immunoglobulins"/>
    <property type="match status" value="2"/>
</dbReference>
<dbReference type="Pfam" id="PF00150">
    <property type="entry name" value="Cellulase"/>
    <property type="match status" value="1"/>
</dbReference>
<keyword evidence="3" id="KW-0326">Glycosidase</keyword>
<dbReference type="SUPFAM" id="SSF51445">
    <property type="entry name" value="(Trans)glycosidases"/>
    <property type="match status" value="1"/>
</dbReference>
<dbReference type="Proteomes" id="UP000466517">
    <property type="component" value="Chromosome"/>
</dbReference>
<evidence type="ECO:0000313" key="7">
    <source>
        <dbReference type="Proteomes" id="UP000466517"/>
    </source>
</evidence>
<dbReference type="PANTHER" id="PTHR47197:SF3">
    <property type="entry name" value="DIHYDRO-HEME D1 DEHYDROGENASE"/>
    <property type="match status" value="1"/>
</dbReference>
<dbReference type="InterPro" id="IPR017853">
    <property type="entry name" value="GH"/>
</dbReference>
<evidence type="ECO:0000259" key="4">
    <source>
        <dbReference type="Pfam" id="PF00150"/>
    </source>
</evidence>
<dbReference type="EMBL" id="AP022610">
    <property type="protein sequence ID" value="BBZ26780.1"/>
    <property type="molecule type" value="Genomic_DNA"/>
</dbReference>
<dbReference type="SMART" id="SM00564">
    <property type="entry name" value="PQQ"/>
    <property type="match status" value="4"/>
</dbReference>
<protein>
    <submittedName>
        <fullName evidence="6">Uncharacterized protein</fullName>
    </submittedName>
</protein>
<evidence type="ECO:0000256" key="3">
    <source>
        <dbReference type="ARBA" id="ARBA00023295"/>
    </source>
</evidence>
<dbReference type="Gene3D" id="2.130.10.10">
    <property type="entry name" value="YVTN repeat-like/Quinoprotein amine dehydrogenase"/>
    <property type="match status" value="2"/>
</dbReference>
<dbReference type="AlphaFoldDB" id="A0A7I7XBZ3"/>
<dbReference type="PANTHER" id="PTHR47197">
    <property type="entry name" value="PROTEIN NIRF"/>
    <property type="match status" value="1"/>
</dbReference>
<dbReference type="GO" id="GO:0000272">
    <property type="term" value="P:polysaccharide catabolic process"/>
    <property type="evidence" value="ECO:0007669"/>
    <property type="project" value="InterPro"/>
</dbReference>